<dbReference type="NCBIfam" id="TIGR00125">
    <property type="entry name" value="cyt_tran_rel"/>
    <property type="match status" value="2"/>
</dbReference>
<comment type="pathway">
    <text evidence="1">Lipid metabolism.</text>
</comment>
<comment type="pathway">
    <text evidence="9">Phospholipid metabolism; phosphatidylethanolamine biosynthesis; phosphatidylethanolamine from ethanolamine: step 2/3.</text>
</comment>
<dbReference type="GO" id="GO:0006646">
    <property type="term" value="P:phosphatidylethanolamine biosynthetic process"/>
    <property type="evidence" value="ECO:0007669"/>
    <property type="project" value="InterPro"/>
</dbReference>
<keyword evidence="13" id="KW-1133">Transmembrane helix</keyword>
<sequence length="457" mass="51438">MTNASSGGGRSILNSPEARTEALWWAGIAVSVPVAGAAIWWLSENTINRLAPREYQYRPGTISEYISDLLAKHAKRRRKRQPVRVYMDGCFDVMHYGHANALRQARALGDQLVLGLISDDEIRRAKGPPVMNYKERKTLVGANKWVDEVIDDAPYELSPEFLHVLFTKHKIDYVVHGDDPCLLPDGTDAYGYAKKLHRFKMIKRTEGVSSTDIVGRMLMCTRDNARFCQERRELTKQFSSGEKRVALDELDNGDSSGGGGPRHTTISRFMPTSRRIVQFSDGVPAPPGARIVYIDGAFDLFHPGHVEILKLAREQGDFLLVGLHTDDDVMERRGAHLPIMDLHERSLSVLACRYVNEVIIGAPMRMTEDLLTTFNISLVVRGSVSETGPQDEEEQRRRYSVPQQQGVMRVLKSPSDITAANIIHRIVHNRAAYEARNAKKNKSEAAYYKGKQHITEM</sequence>
<gene>
    <name evidence="15" type="primary">PECT1</name>
    <name evidence="15" type="ORF">CVIRNUC_010943</name>
</gene>
<evidence type="ECO:0000256" key="1">
    <source>
        <dbReference type="ARBA" id="ARBA00005189"/>
    </source>
</evidence>
<reference evidence="15 16" key="1">
    <citation type="submission" date="2023-10" db="EMBL/GenBank/DDBJ databases">
        <authorList>
            <person name="Maclean D."/>
            <person name="Macfadyen A."/>
        </authorList>
    </citation>
    <scope>NUCLEOTIDE SEQUENCE [LARGE SCALE GENOMIC DNA]</scope>
</reference>
<evidence type="ECO:0000256" key="4">
    <source>
        <dbReference type="ARBA" id="ARBA00022679"/>
    </source>
</evidence>
<name>A0AAV1ILP1_9CHLO</name>
<evidence type="ECO:0000256" key="3">
    <source>
        <dbReference type="ARBA" id="ARBA00022516"/>
    </source>
</evidence>
<evidence type="ECO:0000313" key="16">
    <source>
        <dbReference type="Proteomes" id="UP001314263"/>
    </source>
</evidence>
<dbReference type="EMBL" id="CAUYUE010000018">
    <property type="protein sequence ID" value="CAK0787721.1"/>
    <property type="molecule type" value="Genomic_DNA"/>
</dbReference>
<evidence type="ECO:0000259" key="14">
    <source>
        <dbReference type="Pfam" id="PF01467"/>
    </source>
</evidence>
<dbReference type="Pfam" id="PF01467">
    <property type="entry name" value="CTP_transf_like"/>
    <property type="match status" value="2"/>
</dbReference>
<dbReference type="PANTHER" id="PTHR45780">
    <property type="entry name" value="ETHANOLAMINE-PHOSPHATE CYTIDYLYLTRANSFERASE"/>
    <property type="match status" value="1"/>
</dbReference>
<keyword evidence="16" id="KW-1185">Reference proteome</keyword>
<dbReference type="PANTHER" id="PTHR45780:SF2">
    <property type="entry name" value="ETHANOLAMINE-PHOSPHATE CYTIDYLYLTRANSFERASE"/>
    <property type="match status" value="1"/>
</dbReference>
<evidence type="ECO:0000256" key="10">
    <source>
        <dbReference type="ARBA" id="ARBA00024221"/>
    </source>
</evidence>
<evidence type="ECO:0000313" key="15">
    <source>
        <dbReference type="EMBL" id="CAK0787721.1"/>
    </source>
</evidence>
<evidence type="ECO:0000256" key="12">
    <source>
        <dbReference type="SAM" id="MobiDB-lite"/>
    </source>
</evidence>
<evidence type="ECO:0000256" key="7">
    <source>
        <dbReference type="ARBA" id="ARBA00023209"/>
    </source>
</evidence>
<dbReference type="GO" id="GO:0005737">
    <property type="term" value="C:cytoplasm"/>
    <property type="evidence" value="ECO:0007669"/>
    <property type="project" value="TreeGrafter"/>
</dbReference>
<keyword evidence="3" id="KW-0444">Lipid biosynthesis</keyword>
<keyword evidence="7" id="KW-0594">Phospholipid biosynthesis</keyword>
<dbReference type="SUPFAM" id="SSF52374">
    <property type="entry name" value="Nucleotidylyl transferase"/>
    <property type="match status" value="2"/>
</dbReference>
<dbReference type="InterPro" id="IPR014729">
    <property type="entry name" value="Rossmann-like_a/b/a_fold"/>
</dbReference>
<dbReference type="Gene3D" id="3.40.50.620">
    <property type="entry name" value="HUPs"/>
    <property type="match status" value="2"/>
</dbReference>
<protein>
    <recommendedName>
        <fullName evidence="10">ethanolamine-phosphate cytidylyltransferase</fullName>
        <ecNumber evidence="10">2.7.7.14</ecNumber>
    </recommendedName>
    <alternativeName>
        <fullName evidence="11">CTP:phosphoethanolamine cytidylyltransferase</fullName>
    </alternativeName>
</protein>
<keyword evidence="4" id="KW-0808">Transferase</keyword>
<evidence type="ECO:0000256" key="8">
    <source>
        <dbReference type="ARBA" id="ARBA00023264"/>
    </source>
</evidence>
<keyword evidence="5 15" id="KW-0548">Nucleotidyltransferase</keyword>
<feature type="domain" description="Cytidyltransferase-like" evidence="14">
    <location>
        <begin position="293"/>
        <end position="388"/>
    </location>
</feature>
<dbReference type="AlphaFoldDB" id="A0AAV1ILP1"/>
<evidence type="ECO:0000256" key="5">
    <source>
        <dbReference type="ARBA" id="ARBA00022695"/>
    </source>
</evidence>
<evidence type="ECO:0000256" key="6">
    <source>
        <dbReference type="ARBA" id="ARBA00023098"/>
    </source>
</evidence>
<organism evidence="15 16">
    <name type="scientific">Coccomyxa viridis</name>
    <dbReference type="NCBI Taxonomy" id="1274662"/>
    <lineage>
        <taxon>Eukaryota</taxon>
        <taxon>Viridiplantae</taxon>
        <taxon>Chlorophyta</taxon>
        <taxon>core chlorophytes</taxon>
        <taxon>Trebouxiophyceae</taxon>
        <taxon>Trebouxiophyceae incertae sedis</taxon>
        <taxon>Coccomyxaceae</taxon>
        <taxon>Coccomyxa</taxon>
    </lineage>
</organism>
<dbReference type="InterPro" id="IPR044608">
    <property type="entry name" value="Ect1/PCYT2"/>
</dbReference>
<proteinExistence type="inferred from homology"/>
<dbReference type="Proteomes" id="UP001314263">
    <property type="component" value="Unassembled WGS sequence"/>
</dbReference>
<keyword evidence="6" id="KW-0443">Lipid metabolism</keyword>
<dbReference type="InterPro" id="IPR004821">
    <property type="entry name" value="Cyt_trans-like"/>
</dbReference>
<feature type="region of interest" description="Disordered" evidence="12">
    <location>
        <begin position="247"/>
        <end position="266"/>
    </location>
</feature>
<keyword evidence="13" id="KW-0472">Membrane</keyword>
<evidence type="ECO:0000256" key="2">
    <source>
        <dbReference type="ARBA" id="ARBA00010101"/>
    </source>
</evidence>
<dbReference type="InterPro" id="IPR041723">
    <property type="entry name" value="CCT"/>
</dbReference>
<evidence type="ECO:0000256" key="13">
    <source>
        <dbReference type="SAM" id="Phobius"/>
    </source>
</evidence>
<comment type="similarity">
    <text evidence="2">Belongs to the cytidylyltransferase family.</text>
</comment>
<keyword evidence="8" id="KW-1208">Phospholipid metabolism</keyword>
<feature type="domain" description="Cytidyltransferase-like" evidence="14">
    <location>
        <begin position="86"/>
        <end position="215"/>
    </location>
</feature>
<dbReference type="CDD" id="cd02173">
    <property type="entry name" value="ECT"/>
    <property type="match status" value="1"/>
</dbReference>
<dbReference type="EC" id="2.7.7.14" evidence="10"/>
<feature type="transmembrane region" description="Helical" evidence="13">
    <location>
        <begin position="22"/>
        <end position="43"/>
    </location>
</feature>
<dbReference type="GO" id="GO:0004306">
    <property type="term" value="F:ethanolamine-phosphate cytidylyltransferase activity"/>
    <property type="evidence" value="ECO:0007669"/>
    <property type="project" value="UniProtKB-EC"/>
</dbReference>
<keyword evidence="13" id="KW-0812">Transmembrane</keyword>
<accession>A0AAV1ILP1</accession>
<evidence type="ECO:0000256" key="11">
    <source>
        <dbReference type="ARBA" id="ARBA00031473"/>
    </source>
</evidence>
<comment type="caution">
    <text evidence="15">The sequence shown here is derived from an EMBL/GenBank/DDBJ whole genome shotgun (WGS) entry which is preliminary data.</text>
</comment>
<evidence type="ECO:0000256" key="9">
    <source>
        <dbReference type="ARBA" id="ARBA00024191"/>
    </source>
</evidence>
<dbReference type="CDD" id="cd02174">
    <property type="entry name" value="CCT"/>
    <property type="match status" value="1"/>
</dbReference>